<keyword evidence="4 5" id="KW-0472">Membrane</keyword>
<dbReference type="AlphaFoldDB" id="A0A5C4SMH8"/>
<feature type="transmembrane region" description="Helical" evidence="5">
    <location>
        <begin position="215"/>
        <end position="235"/>
    </location>
</feature>
<dbReference type="Proteomes" id="UP000308713">
    <property type="component" value="Unassembled WGS sequence"/>
</dbReference>
<dbReference type="PANTHER" id="PTHR43701">
    <property type="entry name" value="MEMBRANE TRANSPORTER PROTEIN MJ0441-RELATED"/>
    <property type="match status" value="1"/>
</dbReference>
<evidence type="ECO:0000256" key="1">
    <source>
        <dbReference type="ARBA" id="ARBA00004141"/>
    </source>
</evidence>
<keyword evidence="7" id="KW-1185">Reference proteome</keyword>
<evidence type="ECO:0000256" key="5">
    <source>
        <dbReference type="RuleBase" id="RU363041"/>
    </source>
</evidence>
<evidence type="ECO:0000313" key="6">
    <source>
        <dbReference type="EMBL" id="TNJ45279.1"/>
    </source>
</evidence>
<name>A0A5C4SMH8_9FLAO</name>
<comment type="caution">
    <text evidence="6">The sequence shown here is derived from an EMBL/GenBank/DDBJ whole genome shotgun (WGS) entry which is preliminary data.</text>
</comment>
<dbReference type="GO" id="GO:0005886">
    <property type="term" value="C:plasma membrane"/>
    <property type="evidence" value="ECO:0007669"/>
    <property type="project" value="UniProtKB-SubCell"/>
</dbReference>
<dbReference type="PANTHER" id="PTHR43701:SF2">
    <property type="entry name" value="MEMBRANE TRANSPORTER PROTEIN YJNA-RELATED"/>
    <property type="match status" value="1"/>
</dbReference>
<evidence type="ECO:0000256" key="3">
    <source>
        <dbReference type="ARBA" id="ARBA00022989"/>
    </source>
</evidence>
<dbReference type="EMBL" id="VDCS01000005">
    <property type="protein sequence ID" value="TNJ45279.1"/>
    <property type="molecule type" value="Genomic_DNA"/>
</dbReference>
<feature type="transmembrane region" description="Helical" evidence="5">
    <location>
        <begin position="74"/>
        <end position="93"/>
    </location>
</feature>
<protein>
    <recommendedName>
        <fullName evidence="5">Probable membrane transporter protein</fullName>
    </recommendedName>
</protein>
<evidence type="ECO:0000313" key="7">
    <source>
        <dbReference type="Proteomes" id="UP000308713"/>
    </source>
</evidence>
<feature type="transmembrane region" description="Helical" evidence="5">
    <location>
        <begin position="151"/>
        <end position="181"/>
    </location>
</feature>
<feature type="transmembrane region" description="Helical" evidence="5">
    <location>
        <begin position="247"/>
        <end position="264"/>
    </location>
</feature>
<feature type="transmembrane region" description="Helical" evidence="5">
    <location>
        <begin position="188"/>
        <end position="209"/>
    </location>
</feature>
<evidence type="ECO:0000256" key="2">
    <source>
        <dbReference type="ARBA" id="ARBA00022692"/>
    </source>
</evidence>
<proteinExistence type="inferred from homology"/>
<dbReference type="OrthoDB" id="8559161at2"/>
<dbReference type="RefSeq" id="WP_139695766.1">
    <property type="nucleotide sequence ID" value="NZ_CP074074.1"/>
</dbReference>
<accession>A0A5C4SMH8</accession>
<feature type="transmembrane region" description="Helical" evidence="5">
    <location>
        <begin position="6"/>
        <end position="38"/>
    </location>
</feature>
<keyword evidence="2 5" id="KW-0812">Transmembrane</keyword>
<feature type="transmembrane region" description="Helical" evidence="5">
    <location>
        <begin position="113"/>
        <end position="131"/>
    </location>
</feature>
<reference evidence="6 7" key="1">
    <citation type="submission" date="2019-05" db="EMBL/GenBank/DDBJ databases">
        <title>Tamlana fucoidanivorans sp. nov., isolated from the surface of algae collected from Fujian province in China.</title>
        <authorList>
            <person name="Li J."/>
        </authorList>
    </citation>
    <scope>NUCLEOTIDE SEQUENCE [LARGE SCALE GENOMIC DNA]</scope>
    <source>
        <strain evidence="6 7">CW2-9</strain>
    </source>
</reference>
<evidence type="ECO:0000256" key="4">
    <source>
        <dbReference type="ARBA" id="ARBA00023136"/>
    </source>
</evidence>
<keyword evidence="3 5" id="KW-1133">Transmembrane helix</keyword>
<comment type="similarity">
    <text evidence="5">Belongs to the 4-toluene sulfonate uptake permease (TSUP) (TC 2.A.102) family.</text>
</comment>
<dbReference type="InterPro" id="IPR002781">
    <property type="entry name" value="TM_pro_TauE-like"/>
</dbReference>
<sequence length="265" mass="29044">MELIEIFGYIGALIVGVTLGLMGGGGSIIAIPILTYLFHINPITTTAYSLFVVGTSSSIGTLNNWKKGLIEYKLAVVFAIPAFLAVYVVRKYLMPLIPMEIITVNDFVITKDIAIMVFFAVIMIFSATSMIKKKKIIESNYNPIHHNYLLIVIIGIIIGLLTGVIGIGGGFIIIPALVLLLKIEMKKAVATTLFIIAIKSLVGFLGDLGNTEINWGFLLIFTTISISGIFFGHYLSSYIKGSNLKKSFGWMVLFIAFAILYIELF</sequence>
<keyword evidence="5" id="KW-1003">Cell membrane</keyword>
<gene>
    <name evidence="6" type="ORF">FGF67_06095</name>
</gene>
<organism evidence="6 7">
    <name type="scientific">Allotamlana fucoidanivorans</name>
    <dbReference type="NCBI Taxonomy" id="2583814"/>
    <lineage>
        <taxon>Bacteria</taxon>
        <taxon>Pseudomonadati</taxon>
        <taxon>Bacteroidota</taxon>
        <taxon>Flavobacteriia</taxon>
        <taxon>Flavobacteriales</taxon>
        <taxon>Flavobacteriaceae</taxon>
        <taxon>Allotamlana</taxon>
    </lineage>
</organism>
<dbReference type="Pfam" id="PF01925">
    <property type="entry name" value="TauE"/>
    <property type="match status" value="1"/>
</dbReference>
<dbReference type="InterPro" id="IPR051598">
    <property type="entry name" value="TSUP/Inactive_protease-like"/>
</dbReference>
<comment type="subcellular location">
    <subcellularLocation>
        <location evidence="5">Cell membrane</location>
        <topology evidence="5">Multi-pass membrane protein</topology>
    </subcellularLocation>
    <subcellularLocation>
        <location evidence="1">Membrane</location>
        <topology evidence="1">Multi-pass membrane protein</topology>
    </subcellularLocation>
</comment>